<keyword evidence="2" id="KW-1185">Reference proteome</keyword>
<dbReference type="Pfam" id="PF26178">
    <property type="entry name" value="PI-PLC_cat"/>
    <property type="match status" value="1"/>
</dbReference>
<dbReference type="SUPFAM" id="SSF51695">
    <property type="entry name" value="PLC-like phosphodiesterases"/>
    <property type="match status" value="1"/>
</dbReference>
<protein>
    <submittedName>
        <fullName evidence="1">Uncharacterized protein</fullName>
    </submittedName>
</protein>
<sequence>MHINKKWVRASMVTLFAPGSGSQVVSGFTRVQPPVGSKESGFTRVQSPVGEYEMAGVGCWIGIRGLILICTTSGMTSGCATPLEETVTTLQLFPSETITIFIEDYVTSPRGLTKVDAAGLMNYWFPVSRMPKNDGKWPTVDDMVQKNQRLVVFC</sequence>
<dbReference type="InterPro" id="IPR051057">
    <property type="entry name" value="PI-PLC_domain"/>
</dbReference>
<gene>
    <name evidence="1" type="ORF">SADUNF_Sadunf09G0081000</name>
</gene>
<proteinExistence type="predicted"/>
<comment type="caution">
    <text evidence="1">The sequence shown here is derived from an EMBL/GenBank/DDBJ whole genome shotgun (WGS) entry which is preliminary data.</text>
</comment>
<dbReference type="PANTHER" id="PTHR13593">
    <property type="match status" value="1"/>
</dbReference>
<dbReference type="GO" id="GO:0008081">
    <property type="term" value="F:phosphoric diester hydrolase activity"/>
    <property type="evidence" value="ECO:0007669"/>
    <property type="project" value="InterPro"/>
</dbReference>
<dbReference type="AlphaFoldDB" id="A0A835JUW5"/>
<evidence type="ECO:0000313" key="1">
    <source>
        <dbReference type="EMBL" id="KAF9675896.1"/>
    </source>
</evidence>
<dbReference type="GO" id="GO:0006629">
    <property type="term" value="P:lipid metabolic process"/>
    <property type="evidence" value="ECO:0007669"/>
    <property type="project" value="InterPro"/>
</dbReference>
<dbReference type="OrthoDB" id="1739980at2759"/>
<reference evidence="1 2" key="1">
    <citation type="submission" date="2020-10" db="EMBL/GenBank/DDBJ databases">
        <title>Plant Genome Project.</title>
        <authorList>
            <person name="Zhang R.-G."/>
        </authorList>
    </citation>
    <scope>NUCLEOTIDE SEQUENCE [LARGE SCALE GENOMIC DNA]</scope>
    <source>
        <strain evidence="1">FAFU-HL-1</strain>
        <tissue evidence="1">Leaf</tissue>
    </source>
</reference>
<dbReference type="PANTHER" id="PTHR13593:SF134">
    <property type="entry name" value="F14J22.5 PROTEIN"/>
    <property type="match status" value="1"/>
</dbReference>
<dbReference type="EMBL" id="JADGMS010000009">
    <property type="protein sequence ID" value="KAF9675896.1"/>
    <property type="molecule type" value="Genomic_DNA"/>
</dbReference>
<evidence type="ECO:0000313" key="2">
    <source>
        <dbReference type="Proteomes" id="UP000657918"/>
    </source>
</evidence>
<dbReference type="Proteomes" id="UP000657918">
    <property type="component" value="Unassembled WGS sequence"/>
</dbReference>
<accession>A0A835JUW5</accession>
<name>A0A835JUW5_9ROSI</name>
<dbReference type="InterPro" id="IPR017946">
    <property type="entry name" value="PLC-like_Pdiesterase_TIM-brl"/>
</dbReference>
<organism evidence="1 2">
    <name type="scientific">Salix dunnii</name>
    <dbReference type="NCBI Taxonomy" id="1413687"/>
    <lineage>
        <taxon>Eukaryota</taxon>
        <taxon>Viridiplantae</taxon>
        <taxon>Streptophyta</taxon>
        <taxon>Embryophyta</taxon>
        <taxon>Tracheophyta</taxon>
        <taxon>Spermatophyta</taxon>
        <taxon>Magnoliopsida</taxon>
        <taxon>eudicotyledons</taxon>
        <taxon>Gunneridae</taxon>
        <taxon>Pentapetalae</taxon>
        <taxon>rosids</taxon>
        <taxon>fabids</taxon>
        <taxon>Malpighiales</taxon>
        <taxon>Salicaceae</taxon>
        <taxon>Saliceae</taxon>
        <taxon>Salix</taxon>
    </lineage>
</organism>